<dbReference type="InterPro" id="IPR033428">
    <property type="entry name" value="DUF5118"/>
</dbReference>
<evidence type="ECO:0000313" key="5">
    <source>
        <dbReference type="EMBL" id="MFD2531464.1"/>
    </source>
</evidence>
<keyword evidence="5" id="KW-0482">Metalloprotease</keyword>
<dbReference type="Pfam" id="PF17148">
    <property type="entry name" value="DUF5117"/>
    <property type="match status" value="1"/>
</dbReference>
<dbReference type="EMBL" id="JBHULI010000003">
    <property type="protein sequence ID" value="MFD2531464.1"/>
    <property type="molecule type" value="Genomic_DNA"/>
</dbReference>
<feature type="domain" description="EcxA zinc-binding" evidence="2">
    <location>
        <begin position="455"/>
        <end position="775"/>
    </location>
</feature>
<dbReference type="PANTHER" id="PTHR38478:SF1">
    <property type="entry name" value="ZINC DEPENDENT METALLOPROTEASE DOMAIN LIPOPROTEIN"/>
    <property type="match status" value="1"/>
</dbReference>
<evidence type="ECO:0000259" key="4">
    <source>
        <dbReference type="Pfam" id="PF17162"/>
    </source>
</evidence>
<keyword evidence="1" id="KW-0732">Signal</keyword>
<feature type="signal peptide" evidence="1">
    <location>
        <begin position="1"/>
        <end position="20"/>
    </location>
</feature>
<name>A0ABW5JFE1_9BACT</name>
<dbReference type="InterPro" id="IPR034032">
    <property type="entry name" value="Zn_MMP-like_bac"/>
</dbReference>
<dbReference type="GO" id="GO:0008237">
    <property type="term" value="F:metallopeptidase activity"/>
    <property type="evidence" value="ECO:0007669"/>
    <property type="project" value="UniProtKB-KW"/>
</dbReference>
<dbReference type="Pfam" id="PF16313">
    <property type="entry name" value="DUF4953"/>
    <property type="match status" value="1"/>
</dbReference>
<keyword evidence="5" id="KW-0378">Hydrolase</keyword>
<comment type="caution">
    <text evidence="5">The sequence shown here is derived from an EMBL/GenBank/DDBJ whole genome shotgun (WGS) entry which is preliminary data.</text>
</comment>
<feature type="chain" id="PRO_5046362103" evidence="1">
    <location>
        <begin position="21"/>
        <end position="865"/>
    </location>
</feature>
<evidence type="ECO:0000259" key="3">
    <source>
        <dbReference type="Pfam" id="PF17148"/>
    </source>
</evidence>
<evidence type="ECO:0000313" key="6">
    <source>
        <dbReference type="Proteomes" id="UP001597460"/>
    </source>
</evidence>
<proteinExistence type="predicted"/>
<dbReference type="InterPro" id="IPR024079">
    <property type="entry name" value="MetalloPept_cat_dom_sf"/>
</dbReference>
<dbReference type="InterPro" id="IPR033413">
    <property type="entry name" value="DUF5117"/>
</dbReference>
<dbReference type="Proteomes" id="UP001597460">
    <property type="component" value="Unassembled WGS sequence"/>
</dbReference>
<gene>
    <name evidence="5" type="ORF">ACFSVN_03290</name>
</gene>
<evidence type="ECO:0000256" key="1">
    <source>
        <dbReference type="SAM" id="SignalP"/>
    </source>
</evidence>
<reference evidence="6" key="1">
    <citation type="journal article" date="2019" name="Int. J. Syst. Evol. Microbiol.">
        <title>The Global Catalogue of Microorganisms (GCM) 10K type strain sequencing project: providing services to taxonomists for standard genome sequencing and annotation.</title>
        <authorList>
            <consortium name="The Broad Institute Genomics Platform"/>
            <consortium name="The Broad Institute Genome Sequencing Center for Infectious Disease"/>
            <person name="Wu L."/>
            <person name="Ma J."/>
        </authorList>
    </citation>
    <scope>NUCLEOTIDE SEQUENCE [LARGE SCALE GENOMIC DNA]</scope>
    <source>
        <strain evidence="6">KCTC 52042</strain>
    </source>
</reference>
<dbReference type="Gene3D" id="3.40.390.10">
    <property type="entry name" value="Collagenase (Catalytic Domain)"/>
    <property type="match status" value="1"/>
</dbReference>
<keyword evidence="6" id="KW-1185">Reference proteome</keyword>
<dbReference type="RefSeq" id="WP_390298564.1">
    <property type="nucleotide sequence ID" value="NZ_JBHULI010000003.1"/>
</dbReference>
<sequence length="865" mass="96848">MKNILLIAGLLLLLPGMVVAQKGEDDAEKEDKFAELTKDAEHLEGFIDLYKTDEKLYMAVSKEDLNKEFLMNFEIAQGIGSSGLYGGTMLNIFEGLLVRLEKREGKIFLVQLPHRYKAEKGTPEAKAVELTYGNSVLETASIEATNEDSVMLLDVYGWFVGDLSNITQNVQFAVSSQPGQPGRASLDKAKSYIKSIKSFPMNTNVTASLTFNNAELGAPRTVADGRFIPVSIHYTMAALPEDPMEPRMADDRTGYFMTVHKDFSNDDDTFFQRYVNKWRLECNGEPGADGLCDPVKPITYYIDHTVPERYREAMMEGVTEWSKAYEAAGFRNAVRAEMLPEDAEAEDIRYATLRWNVSDQPGYGAIGPSVVDPRTGEILDADILFEANMLLGDKNEYREMVEPRAAIDEIFNVTSEEIGQMKYGETASFFAEMSMQLDIVKSVLFAKGSMNLGDPVPKEFVDQALRWVTMHEVGHTLGLRHNFRSSIDTPLDKLHNEEWAVENGVFSSAMEYPTVNLSSEGESADGYYYNPSVGSYDRWVISYGYTPDAEKAKEIARQAAQPGHAYGTDEDARGAGAVDPLINVYDLGDDPLAWGKDRAQLLQGLIPEIPEIVLADNMPYYEATDLFNTYFFQYSRTLAPAIKYIGGQYQYRDHVGDPNGRMPFVAIPKAKQQEALDMIIEYALDADAFELPQDVFQQMGANRWSHWGNSSTYGGRIDYPLHSQLVGIQSSLLSQLLNGTRLERIRDTEMKFGAENTVTIPELMGTITNAVWSEVWSAPGSNVNSNRRDLQRAYLDEMVEIVTDAPANMPADARSVARHQLTDLNQRITRRLTPPYNFDAYTEAHLREVSARIEKALEAGLSLEN</sequence>
<evidence type="ECO:0000259" key="2">
    <source>
        <dbReference type="Pfam" id="PF16313"/>
    </source>
</evidence>
<dbReference type="InterPro" id="IPR032534">
    <property type="entry name" value="EcxA_zinc-bd"/>
</dbReference>
<accession>A0ABW5JFE1</accession>
<dbReference type="Pfam" id="PF17162">
    <property type="entry name" value="DUF5118"/>
    <property type="match status" value="1"/>
</dbReference>
<dbReference type="CDD" id="cd04276">
    <property type="entry name" value="ZnMc_MMP_like_2"/>
    <property type="match status" value="1"/>
</dbReference>
<feature type="domain" description="DUF5118" evidence="4">
    <location>
        <begin position="32"/>
        <end position="77"/>
    </location>
</feature>
<keyword evidence="5" id="KW-0645">Protease</keyword>
<dbReference type="SUPFAM" id="SSF55486">
    <property type="entry name" value="Metalloproteases ('zincins'), catalytic domain"/>
    <property type="match status" value="1"/>
</dbReference>
<dbReference type="PANTHER" id="PTHR38478">
    <property type="entry name" value="PEPTIDASE M1A AND M12B"/>
    <property type="match status" value="1"/>
</dbReference>
<organism evidence="5 6">
    <name type="scientific">Gracilimonas halophila</name>
    <dbReference type="NCBI Taxonomy" id="1834464"/>
    <lineage>
        <taxon>Bacteria</taxon>
        <taxon>Pseudomonadati</taxon>
        <taxon>Balneolota</taxon>
        <taxon>Balneolia</taxon>
        <taxon>Balneolales</taxon>
        <taxon>Balneolaceae</taxon>
        <taxon>Gracilimonas</taxon>
    </lineage>
</organism>
<feature type="domain" description="DUF5117" evidence="3">
    <location>
        <begin position="97"/>
        <end position="282"/>
    </location>
</feature>
<protein>
    <submittedName>
        <fullName evidence="5">Zinc-dependent metalloprotease</fullName>
    </submittedName>
</protein>